<evidence type="ECO:0000313" key="2">
    <source>
        <dbReference type="Proteomes" id="UP000479000"/>
    </source>
</evidence>
<protein>
    <submittedName>
        <fullName evidence="1">Uncharacterized protein</fullName>
    </submittedName>
</protein>
<accession>A0A6H5HC77</accession>
<dbReference type="Proteomes" id="UP000479000">
    <property type="component" value="Unassembled WGS sequence"/>
</dbReference>
<feature type="non-terminal residue" evidence="1">
    <location>
        <position position="1"/>
    </location>
</feature>
<dbReference type="AlphaFoldDB" id="A0A6H5HC77"/>
<sequence>ATQLNPPRGGRLQTAETFDNRILLGWRLEPSMGGSGNRVSDWLSGHIQSPSVTDPPGGLSAARHARWWQTGAAPQTRRSDWCRVDHLIRT</sequence>
<evidence type="ECO:0000313" key="1">
    <source>
        <dbReference type="EMBL" id="CAB0014441.1"/>
    </source>
</evidence>
<proteinExistence type="predicted"/>
<reference evidence="1 2" key="1">
    <citation type="submission" date="2020-02" db="EMBL/GenBank/DDBJ databases">
        <authorList>
            <person name="Ferguson B K."/>
        </authorList>
    </citation>
    <scope>NUCLEOTIDE SEQUENCE [LARGE SCALE GENOMIC DNA]</scope>
</reference>
<gene>
    <name evidence="1" type="ORF">NTEN_LOCUS18869</name>
</gene>
<name>A0A6H5HC77_9HEMI</name>
<organism evidence="1 2">
    <name type="scientific">Nesidiocoris tenuis</name>
    <dbReference type="NCBI Taxonomy" id="355587"/>
    <lineage>
        <taxon>Eukaryota</taxon>
        <taxon>Metazoa</taxon>
        <taxon>Ecdysozoa</taxon>
        <taxon>Arthropoda</taxon>
        <taxon>Hexapoda</taxon>
        <taxon>Insecta</taxon>
        <taxon>Pterygota</taxon>
        <taxon>Neoptera</taxon>
        <taxon>Paraneoptera</taxon>
        <taxon>Hemiptera</taxon>
        <taxon>Heteroptera</taxon>
        <taxon>Panheteroptera</taxon>
        <taxon>Cimicomorpha</taxon>
        <taxon>Miridae</taxon>
        <taxon>Dicyphina</taxon>
        <taxon>Nesidiocoris</taxon>
    </lineage>
</organism>
<keyword evidence="2" id="KW-1185">Reference proteome</keyword>
<dbReference type="EMBL" id="CADCXU010027819">
    <property type="protein sequence ID" value="CAB0014441.1"/>
    <property type="molecule type" value="Genomic_DNA"/>
</dbReference>